<gene>
    <name evidence="1" type="ORF">ANCDUO_25265</name>
</gene>
<dbReference type="AlphaFoldDB" id="A0A0C2C4V2"/>
<dbReference type="OrthoDB" id="5845173at2759"/>
<accession>A0A0C2C4V2</accession>
<feature type="non-terminal residue" evidence="1">
    <location>
        <position position="1"/>
    </location>
</feature>
<dbReference type="EMBL" id="KN776137">
    <property type="protein sequence ID" value="KIH44707.1"/>
    <property type="molecule type" value="Genomic_DNA"/>
</dbReference>
<organism evidence="1 2">
    <name type="scientific">Ancylostoma duodenale</name>
    <dbReference type="NCBI Taxonomy" id="51022"/>
    <lineage>
        <taxon>Eukaryota</taxon>
        <taxon>Metazoa</taxon>
        <taxon>Ecdysozoa</taxon>
        <taxon>Nematoda</taxon>
        <taxon>Chromadorea</taxon>
        <taxon>Rhabditida</taxon>
        <taxon>Rhabditina</taxon>
        <taxon>Rhabditomorpha</taxon>
        <taxon>Strongyloidea</taxon>
        <taxon>Ancylostomatidae</taxon>
        <taxon>Ancylostomatinae</taxon>
        <taxon>Ancylostoma</taxon>
    </lineage>
</organism>
<proteinExistence type="predicted"/>
<dbReference type="Proteomes" id="UP000054047">
    <property type="component" value="Unassembled WGS sequence"/>
</dbReference>
<protein>
    <submittedName>
        <fullName evidence="1">Uncharacterized protein</fullName>
    </submittedName>
</protein>
<evidence type="ECO:0000313" key="1">
    <source>
        <dbReference type="EMBL" id="KIH44707.1"/>
    </source>
</evidence>
<sequence>TFIADVSFSIPEDEVFLTEDDFRNAELLTSTPTKSSRLLSRQSFLHGDIRGKAAWKLVTFVFIE</sequence>
<keyword evidence="2" id="KW-1185">Reference proteome</keyword>
<evidence type="ECO:0000313" key="2">
    <source>
        <dbReference type="Proteomes" id="UP000054047"/>
    </source>
</evidence>
<name>A0A0C2C4V2_9BILA</name>
<reference evidence="1 2" key="1">
    <citation type="submission" date="2013-12" db="EMBL/GenBank/DDBJ databases">
        <title>Draft genome of the parsitic nematode Ancylostoma duodenale.</title>
        <authorList>
            <person name="Mitreva M."/>
        </authorList>
    </citation>
    <scope>NUCLEOTIDE SEQUENCE [LARGE SCALE GENOMIC DNA]</scope>
    <source>
        <strain evidence="1 2">Zhejiang</strain>
    </source>
</reference>